<evidence type="ECO:0000313" key="2">
    <source>
        <dbReference type="EMBL" id="CUV61939.1"/>
    </source>
</evidence>
<accession>A0A0S4VP14</accession>
<evidence type="ECO:0000313" key="1">
    <source>
        <dbReference type="EMBL" id="CUV36311.1"/>
    </source>
</evidence>
<dbReference type="AlphaFoldDB" id="A0A0S4VP14"/>
<reference evidence="1" key="1">
    <citation type="submission" date="2015-10" db="EMBL/GenBank/DDBJ databases">
        <authorList>
            <person name="Gilbert D.G."/>
        </authorList>
    </citation>
    <scope>NUCLEOTIDE SEQUENCE</scope>
    <source>
        <strain evidence="1">Phyl III-seqv23</strain>
    </source>
</reference>
<proteinExistence type="predicted"/>
<name>A0A0S4VP14_RALSL</name>
<sequence length="89" mass="9933">MPWQPICARWTTASSAAVRCAAGRRHDRGGCFPRLAAAFYLLIGSTRSGPLMLRRACFHDAMHIVQSFVPQGFVRRVLQCRGVRRGAFV</sequence>
<gene>
    <name evidence="2" type="ORF">RD1301_v1_1890015</name>
    <name evidence="1" type="ORF">TD1301_v1_2010022</name>
</gene>
<protein>
    <submittedName>
        <fullName evidence="1">Uncharacterized protein</fullName>
    </submittedName>
</protein>
<dbReference type="EMBL" id="LN899825">
    <property type="protein sequence ID" value="CUV36311.1"/>
    <property type="molecule type" value="Genomic_DNA"/>
</dbReference>
<organism evidence="1">
    <name type="scientific">Ralstonia solanacearum</name>
    <name type="common">Pseudomonas solanacearum</name>
    <dbReference type="NCBI Taxonomy" id="305"/>
    <lineage>
        <taxon>Bacteria</taxon>
        <taxon>Pseudomonadati</taxon>
        <taxon>Pseudomonadota</taxon>
        <taxon>Betaproteobacteria</taxon>
        <taxon>Burkholderiales</taxon>
        <taxon>Burkholderiaceae</taxon>
        <taxon>Ralstonia</taxon>
        <taxon>Ralstonia solanacearum species complex</taxon>
    </lineage>
</organism>
<dbReference type="EMBL" id="LN899822">
    <property type="protein sequence ID" value="CUV61939.1"/>
    <property type="molecule type" value="Genomic_DNA"/>
</dbReference>